<sequence>MIFSLAAIIVSAWTICIQQESTNAATVNRNQMFSASSLRQNGPGKRNFDTLELDKLLNDPMFMEFEHDINKQQGEHTNPDFLDSSAIDDMFQGNDLEFDPLADAMPFEGLNHHENVASQSFNGISNGPEKNNNFFRQSVKEKDPMSNVIPGAHGPFDLLPPTFGNQNHMYPFASLNFPAHAQNYANGLMDEFIQFLSLKESGMLDRCIGLVNRLK</sequence>
<comment type="caution">
    <text evidence="2">The sequence shown here is derived from an EMBL/GenBank/DDBJ whole genome shotgun (WGS) entry which is preliminary data.</text>
</comment>
<keyword evidence="3" id="KW-1185">Reference proteome</keyword>
<keyword evidence="1" id="KW-0732">Signal</keyword>
<name>A0A9D4LGV7_DREPO</name>
<proteinExistence type="predicted"/>
<reference evidence="2" key="1">
    <citation type="journal article" date="2019" name="bioRxiv">
        <title>The Genome of the Zebra Mussel, Dreissena polymorpha: A Resource for Invasive Species Research.</title>
        <authorList>
            <person name="McCartney M.A."/>
            <person name="Auch B."/>
            <person name="Kono T."/>
            <person name="Mallez S."/>
            <person name="Zhang Y."/>
            <person name="Obille A."/>
            <person name="Becker A."/>
            <person name="Abrahante J.E."/>
            <person name="Garbe J."/>
            <person name="Badalamenti J.P."/>
            <person name="Herman A."/>
            <person name="Mangelson H."/>
            <person name="Liachko I."/>
            <person name="Sullivan S."/>
            <person name="Sone E.D."/>
            <person name="Koren S."/>
            <person name="Silverstein K.A.T."/>
            <person name="Beckman K.B."/>
            <person name="Gohl D.M."/>
        </authorList>
    </citation>
    <scope>NUCLEOTIDE SEQUENCE</scope>
    <source>
        <strain evidence="2">Duluth1</strain>
        <tissue evidence="2">Whole animal</tissue>
    </source>
</reference>
<evidence type="ECO:0000256" key="1">
    <source>
        <dbReference type="SAM" id="SignalP"/>
    </source>
</evidence>
<feature type="signal peptide" evidence="1">
    <location>
        <begin position="1"/>
        <end position="24"/>
    </location>
</feature>
<gene>
    <name evidence="2" type="ORF">DPMN_100400</name>
</gene>
<dbReference type="Proteomes" id="UP000828390">
    <property type="component" value="Unassembled WGS sequence"/>
</dbReference>
<dbReference type="OrthoDB" id="6088665at2759"/>
<reference evidence="2" key="2">
    <citation type="submission" date="2020-11" db="EMBL/GenBank/DDBJ databases">
        <authorList>
            <person name="McCartney M.A."/>
            <person name="Auch B."/>
            <person name="Kono T."/>
            <person name="Mallez S."/>
            <person name="Becker A."/>
            <person name="Gohl D.M."/>
            <person name="Silverstein K.A.T."/>
            <person name="Koren S."/>
            <person name="Bechman K.B."/>
            <person name="Herman A."/>
            <person name="Abrahante J.E."/>
            <person name="Garbe J."/>
        </authorList>
    </citation>
    <scope>NUCLEOTIDE SEQUENCE</scope>
    <source>
        <strain evidence="2">Duluth1</strain>
        <tissue evidence="2">Whole animal</tissue>
    </source>
</reference>
<evidence type="ECO:0000313" key="3">
    <source>
        <dbReference type="Proteomes" id="UP000828390"/>
    </source>
</evidence>
<dbReference type="AlphaFoldDB" id="A0A9D4LGV7"/>
<organism evidence="2 3">
    <name type="scientific">Dreissena polymorpha</name>
    <name type="common">Zebra mussel</name>
    <name type="synonym">Mytilus polymorpha</name>
    <dbReference type="NCBI Taxonomy" id="45954"/>
    <lineage>
        <taxon>Eukaryota</taxon>
        <taxon>Metazoa</taxon>
        <taxon>Spiralia</taxon>
        <taxon>Lophotrochozoa</taxon>
        <taxon>Mollusca</taxon>
        <taxon>Bivalvia</taxon>
        <taxon>Autobranchia</taxon>
        <taxon>Heteroconchia</taxon>
        <taxon>Euheterodonta</taxon>
        <taxon>Imparidentia</taxon>
        <taxon>Neoheterodontei</taxon>
        <taxon>Myida</taxon>
        <taxon>Dreissenoidea</taxon>
        <taxon>Dreissenidae</taxon>
        <taxon>Dreissena</taxon>
    </lineage>
</organism>
<dbReference type="EMBL" id="JAIWYP010000003">
    <property type="protein sequence ID" value="KAH3857785.1"/>
    <property type="molecule type" value="Genomic_DNA"/>
</dbReference>
<feature type="chain" id="PRO_5038898156" evidence="1">
    <location>
        <begin position="25"/>
        <end position="215"/>
    </location>
</feature>
<protein>
    <submittedName>
        <fullName evidence="2">Uncharacterized protein</fullName>
    </submittedName>
</protein>
<accession>A0A9D4LGV7</accession>
<evidence type="ECO:0000313" key="2">
    <source>
        <dbReference type="EMBL" id="KAH3857785.1"/>
    </source>
</evidence>